<evidence type="ECO:0000256" key="4">
    <source>
        <dbReference type="ARBA" id="ARBA00022692"/>
    </source>
</evidence>
<gene>
    <name evidence="9" type="ORF">IGS68_31920</name>
</gene>
<dbReference type="PROSITE" id="PS50928">
    <property type="entry name" value="ABC_TM1"/>
    <property type="match status" value="1"/>
</dbReference>
<protein>
    <submittedName>
        <fullName evidence="9">Sugar ABC transporter permease</fullName>
    </submittedName>
</protein>
<evidence type="ECO:0000256" key="2">
    <source>
        <dbReference type="ARBA" id="ARBA00022448"/>
    </source>
</evidence>
<evidence type="ECO:0000256" key="5">
    <source>
        <dbReference type="ARBA" id="ARBA00022989"/>
    </source>
</evidence>
<comment type="subcellular location">
    <subcellularLocation>
        <location evidence="1 7">Cell membrane</location>
        <topology evidence="1 7">Multi-pass membrane protein</topology>
    </subcellularLocation>
</comment>
<proteinExistence type="inferred from homology"/>
<sequence>MPSGTKPAVFPTLWNNGRAAFAFLAPAVVALALIGIFPTVFALVNSFRRYNLARPRDATPFVGFDNYLTVFYDPSFWGALGRTFTFLVTVVPIQIALGLAIALLLHKPGLSGFKLLARLSLVIPLATAPAVVGLIGRLIFNRDFGVANALLTLVGSGPVEWLGDTTNAFIAVALMDIWQWTPFCALVLLAGLTMVPTEIEEAARLETRSRWQIVRYVQLPFLLPSITVILILRTADILKMFDTVFTMTRGGPGAATELVSVYIQRVGFRVFDQGVASAQAILLLILTIILARLYIKFVYREI</sequence>
<dbReference type="RefSeq" id="WP_201083338.1">
    <property type="nucleotide sequence ID" value="NZ_CP067422.1"/>
</dbReference>
<dbReference type="SUPFAM" id="SSF161098">
    <property type="entry name" value="MetI-like"/>
    <property type="match status" value="1"/>
</dbReference>
<feature type="transmembrane region" description="Helical" evidence="7">
    <location>
        <begin position="213"/>
        <end position="232"/>
    </location>
</feature>
<keyword evidence="6 7" id="KW-0472">Membrane</keyword>
<feature type="transmembrane region" description="Helical" evidence="7">
    <location>
        <begin position="117"/>
        <end position="139"/>
    </location>
</feature>
<accession>A0ABX7BGW7</accession>
<geneLocation type="plasmid" evidence="9 10">
    <name>pTT6-2</name>
</geneLocation>
<dbReference type="Pfam" id="PF00528">
    <property type="entry name" value="BPD_transp_1"/>
    <property type="match status" value="1"/>
</dbReference>
<dbReference type="EMBL" id="CP067422">
    <property type="protein sequence ID" value="QQP93630.1"/>
    <property type="molecule type" value="Genomic_DNA"/>
</dbReference>
<evidence type="ECO:0000256" key="6">
    <source>
        <dbReference type="ARBA" id="ARBA00023136"/>
    </source>
</evidence>
<dbReference type="CDD" id="cd06261">
    <property type="entry name" value="TM_PBP2"/>
    <property type="match status" value="1"/>
</dbReference>
<comment type="similarity">
    <text evidence="7">Belongs to the binding-protein-dependent transport system permease family.</text>
</comment>
<dbReference type="Proteomes" id="UP000595197">
    <property type="component" value="Plasmid pTT6-2"/>
</dbReference>
<keyword evidence="4 7" id="KW-0812">Transmembrane</keyword>
<keyword evidence="5 7" id="KW-1133">Transmembrane helix</keyword>
<reference evidence="9" key="1">
    <citation type="submission" date="2021-02" db="EMBL/GenBank/DDBJ databases">
        <title>Skermanella TT6 skin isolate.</title>
        <authorList>
            <person name="Lee K."/>
            <person name="Ganzorig M."/>
        </authorList>
    </citation>
    <scope>NUCLEOTIDE SEQUENCE</scope>
    <source>
        <strain evidence="9">TT6</strain>
    </source>
</reference>
<keyword evidence="10" id="KW-1185">Reference proteome</keyword>
<name>A0ABX7BGW7_9PROT</name>
<evidence type="ECO:0000256" key="1">
    <source>
        <dbReference type="ARBA" id="ARBA00004651"/>
    </source>
</evidence>
<keyword evidence="9" id="KW-0614">Plasmid</keyword>
<feature type="transmembrane region" description="Helical" evidence="7">
    <location>
        <begin position="276"/>
        <end position="295"/>
    </location>
</feature>
<evidence type="ECO:0000256" key="3">
    <source>
        <dbReference type="ARBA" id="ARBA00022475"/>
    </source>
</evidence>
<feature type="transmembrane region" description="Helical" evidence="7">
    <location>
        <begin position="84"/>
        <end position="105"/>
    </location>
</feature>
<dbReference type="PANTHER" id="PTHR43005">
    <property type="entry name" value="BLR7065 PROTEIN"/>
    <property type="match status" value="1"/>
</dbReference>
<dbReference type="Gene3D" id="1.10.3720.10">
    <property type="entry name" value="MetI-like"/>
    <property type="match status" value="1"/>
</dbReference>
<feature type="transmembrane region" description="Helical" evidence="7">
    <location>
        <begin position="20"/>
        <end position="44"/>
    </location>
</feature>
<dbReference type="PANTHER" id="PTHR43005:SF1">
    <property type="entry name" value="SPERMIDINE_PUTRESCINE TRANSPORT SYSTEM PERMEASE PROTEIN"/>
    <property type="match status" value="1"/>
</dbReference>
<keyword evidence="3" id="KW-1003">Cell membrane</keyword>
<evidence type="ECO:0000256" key="7">
    <source>
        <dbReference type="RuleBase" id="RU363032"/>
    </source>
</evidence>
<dbReference type="InterPro" id="IPR035906">
    <property type="entry name" value="MetI-like_sf"/>
</dbReference>
<dbReference type="InterPro" id="IPR000515">
    <property type="entry name" value="MetI-like"/>
</dbReference>
<keyword evidence="2 7" id="KW-0813">Transport</keyword>
<evidence type="ECO:0000313" key="9">
    <source>
        <dbReference type="EMBL" id="QQP93630.1"/>
    </source>
</evidence>
<feature type="domain" description="ABC transmembrane type-1" evidence="8">
    <location>
        <begin position="80"/>
        <end position="294"/>
    </location>
</feature>
<evidence type="ECO:0000259" key="8">
    <source>
        <dbReference type="PROSITE" id="PS50928"/>
    </source>
</evidence>
<feature type="transmembrane region" description="Helical" evidence="7">
    <location>
        <begin position="169"/>
        <end position="192"/>
    </location>
</feature>
<evidence type="ECO:0000313" key="10">
    <source>
        <dbReference type="Proteomes" id="UP000595197"/>
    </source>
</evidence>
<organism evidence="9 10">
    <name type="scientific">Skermanella cutis</name>
    <dbReference type="NCBI Taxonomy" id="2775420"/>
    <lineage>
        <taxon>Bacteria</taxon>
        <taxon>Pseudomonadati</taxon>
        <taxon>Pseudomonadota</taxon>
        <taxon>Alphaproteobacteria</taxon>
        <taxon>Rhodospirillales</taxon>
        <taxon>Azospirillaceae</taxon>
        <taxon>Skermanella</taxon>
    </lineage>
</organism>